<gene>
    <name evidence="2" type="ORF">HNR55_003312</name>
</gene>
<keyword evidence="1" id="KW-0472">Membrane</keyword>
<dbReference type="AlphaFoldDB" id="A0A841QHV6"/>
<accession>A0A841QHV6</accession>
<evidence type="ECO:0000313" key="3">
    <source>
        <dbReference type="Proteomes" id="UP000578000"/>
    </source>
</evidence>
<name>A0A841QHV6_9PROT</name>
<evidence type="ECO:0000256" key="1">
    <source>
        <dbReference type="SAM" id="Phobius"/>
    </source>
</evidence>
<dbReference type="Proteomes" id="UP000578000">
    <property type="component" value="Unassembled WGS sequence"/>
</dbReference>
<protein>
    <submittedName>
        <fullName evidence="2">Uncharacterized protein</fullName>
    </submittedName>
</protein>
<keyword evidence="1" id="KW-0812">Transmembrane</keyword>
<comment type="caution">
    <text evidence="2">The sequence shown here is derived from an EMBL/GenBank/DDBJ whole genome shotgun (WGS) entry which is preliminary data.</text>
</comment>
<keyword evidence="1" id="KW-1133">Transmembrane helix</keyword>
<feature type="transmembrane region" description="Helical" evidence="1">
    <location>
        <begin position="12"/>
        <end position="30"/>
    </location>
</feature>
<reference evidence="2 3" key="1">
    <citation type="submission" date="2020-08" db="EMBL/GenBank/DDBJ databases">
        <title>Genomic Encyclopedia of Type Strains, Phase IV (KMG-IV): sequencing the most valuable type-strain genomes for metagenomic binning, comparative biology and taxonomic classification.</title>
        <authorList>
            <person name="Goeker M."/>
        </authorList>
    </citation>
    <scope>NUCLEOTIDE SEQUENCE [LARGE SCALE GENOMIC DNA]</scope>
    <source>
        <strain evidence="2 3">DSM 4491</strain>
    </source>
</reference>
<evidence type="ECO:0000313" key="2">
    <source>
        <dbReference type="EMBL" id="MBB6458699.1"/>
    </source>
</evidence>
<sequence>MDNFIDRAKSIATLVGVTILFVILVVFPIIDLLDPKAHLVADIAPLASVLSSLI</sequence>
<proteinExistence type="predicted"/>
<dbReference type="EMBL" id="JACHIE010000028">
    <property type="protein sequence ID" value="MBB6458699.1"/>
    <property type="molecule type" value="Genomic_DNA"/>
</dbReference>
<keyword evidence="3" id="KW-1185">Reference proteome</keyword>
<organism evidence="2 3">
    <name type="scientific">Acetobacter lovaniensis</name>
    <dbReference type="NCBI Taxonomy" id="104100"/>
    <lineage>
        <taxon>Bacteria</taxon>
        <taxon>Pseudomonadati</taxon>
        <taxon>Pseudomonadota</taxon>
        <taxon>Alphaproteobacteria</taxon>
        <taxon>Acetobacterales</taxon>
        <taxon>Acetobacteraceae</taxon>
        <taxon>Acetobacter</taxon>
    </lineage>
</organism>